<organism evidence="2 3">
    <name type="scientific">Salipiger bermudensis (strain DSM 26914 / JCM 13377 / KCTC 12554 / HTCC2601)</name>
    <name type="common">Pelagibaca bermudensis</name>
    <dbReference type="NCBI Taxonomy" id="314265"/>
    <lineage>
        <taxon>Bacteria</taxon>
        <taxon>Pseudomonadati</taxon>
        <taxon>Pseudomonadota</taxon>
        <taxon>Alphaproteobacteria</taxon>
        <taxon>Rhodobacterales</taxon>
        <taxon>Roseobacteraceae</taxon>
        <taxon>Salipiger</taxon>
    </lineage>
</organism>
<dbReference type="RefSeq" id="WP_007799838.1">
    <property type="nucleotide sequence ID" value="NZ_DS022276.1"/>
</dbReference>
<accession>Q0FLQ0</accession>
<feature type="compositionally biased region" description="Basic and acidic residues" evidence="1">
    <location>
        <begin position="150"/>
        <end position="160"/>
    </location>
</feature>
<proteinExistence type="predicted"/>
<dbReference type="EMBL" id="AATQ01000032">
    <property type="protein sequence ID" value="EAU45048.1"/>
    <property type="molecule type" value="Genomic_DNA"/>
</dbReference>
<feature type="region of interest" description="Disordered" evidence="1">
    <location>
        <begin position="138"/>
        <end position="160"/>
    </location>
</feature>
<evidence type="ECO:0000313" key="2">
    <source>
        <dbReference type="EMBL" id="EAU45048.1"/>
    </source>
</evidence>
<gene>
    <name evidence="2" type="ORF">R2601_22716</name>
</gene>
<dbReference type="STRING" id="314265.R2601_22716"/>
<evidence type="ECO:0000256" key="1">
    <source>
        <dbReference type="SAM" id="MobiDB-lite"/>
    </source>
</evidence>
<reference evidence="2 3" key="1">
    <citation type="journal article" date="2010" name="J. Bacteriol.">
        <title>Genome sequences of Pelagibaca bermudensis HTCC2601T and Maritimibacter alkaliphilus HTCC2654T, the type strains of two marine Roseobacter genera.</title>
        <authorList>
            <person name="Thrash J.C."/>
            <person name="Cho J.C."/>
            <person name="Ferriera S."/>
            <person name="Johnson J."/>
            <person name="Vergin K.L."/>
            <person name="Giovannoni S.J."/>
        </authorList>
    </citation>
    <scope>NUCLEOTIDE SEQUENCE [LARGE SCALE GENOMIC DNA]</scope>
    <source>
        <strain evidence="3">DSM 26914 / JCM 13377 / KCTC 12554 / HTCC2601</strain>
    </source>
</reference>
<dbReference type="HOGENOM" id="CLU_1650513_0_0_5"/>
<comment type="caution">
    <text evidence="2">The sequence shown here is derived from an EMBL/GenBank/DDBJ whole genome shotgun (WGS) entry which is preliminary data.</text>
</comment>
<dbReference type="Proteomes" id="UP000006230">
    <property type="component" value="Unassembled WGS sequence"/>
</dbReference>
<protein>
    <submittedName>
        <fullName evidence="2">Uncharacterized protein</fullName>
    </submittedName>
</protein>
<dbReference type="AlphaFoldDB" id="Q0FLQ0"/>
<dbReference type="OrthoDB" id="7872994at2"/>
<name>Q0FLQ0_SALBH</name>
<dbReference type="eggNOG" id="ENOG502ZHXK">
    <property type="taxonomic scope" value="Bacteria"/>
</dbReference>
<evidence type="ECO:0000313" key="3">
    <source>
        <dbReference type="Proteomes" id="UP000006230"/>
    </source>
</evidence>
<keyword evidence="3" id="KW-1185">Reference proteome</keyword>
<sequence length="160" mass="16689">MRSPSEPLRLLVIGRDRAGKGTAAGILAELLGLSWRSSCNLAPAPAPVDQLLAEGHGICVGMRSRVEFEAVRHLFDAVIWVDGGDRVPPEHPVSMELNPGDADLYLWNGGEIPALEVAARRVAVALILGRVVGAKKMPGAGGAGHSVSGRSREDGGPSCV</sequence>